<dbReference type="EMBL" id="CP040916">
    <property type="protein sequence ID" value="QDQ15766.1"/>
    <property type="molecule type" value="Genomic_DNA"/>
</dbReference>
<dbReference type="AlphaFoldDB" id="A0A516RJC3"/>
<dbReference type="PANTHER" id="PTHR44688">
    <property type="entry name" value="DNA-BINDING TRANSCRIPTIONAL ACTIVATOR DEVR_DOSR"/>
    <property type="match status" value="1"/>
</dbReference>
<dbReference type="GO" id="GO:0003677">
    <property type="term" value="F:DNA binding"/>
    <property type="evidence" value="ECO:0007669"/>
    <property type="project" value="UniProtKB-KW"/>
</dbReference>
<evidence type="ECO:0000256" key="3">
    <source>
        <dbReference type="ARBA" id="ARBA00023163"/>
    </source>
</evidence>
<feature type="compositionally biased region" description="Basic and acidic residues" evidence="4">
    <location>
        <begin position="117"/>
        <end position="127"/>
    </location>
</feature>
<dbReference type="Proteomes" id="UP000316806">
    <property type="component" value="Chromosome"/>
</dbReference>
<dbReference type="InterPro" id="IPR036388">
    <property type="entry name" value="WH-like_DNA-bd_sf"/>
</dbReference>
<dbReference type="PRINTS" id="PR00038">
    <property type="entry name" value="HTHLUXR"/>
</dbReference>
<feature type="compositionally biased region" description="Basic residues" evidence="4">
    <location>
        <begin position="243"/>
        <end position="254"/>
    </location>
</feature>
<gene>
    <name evidence="6" type="ORF">FH965_38745</name>
</gene>
<evidence type="ECO:0000256" key="2">
    <source>
        <dbReference type="ARBA" id="ARBA00023125"/>
    </source>
</evidence>
<keyword evidence="1" id="KW-0805">Transcription regulation</keyword>
<reference evidence="6 7" key="1">
    <citation type="journal article" date="2019" name="J. Ind. Microbiol. Biotechnol.">
        <title>The complete genomic sequence of Streptomyces spectabilis NRRL-2792 and identification of secondary metabolite biosynthetic gene clusters.</title>
        <authorList>
            <person name="Sinha A."/>
            <person name="Phillips-Salemka S."/>
            <person name="Niraula T.A."/>
            <person name="Short K.A."/>
            <person name="Niraula N.P."/>
        </authorList>
    </citation>
    <scope>NUCLEOTIDE SEQUENCE [LARGE SCALE GENOMIC DNA]</scope>
    <source>
        <strain evidence="6 7">NRRL 2792</strain>
    </source>
</reference>
<dbReference type="PROSITE" id="PS50043">
    <property type="entry name" value="HTH_LUXR_2"/>
    <property type="match status" value="1"/>
</dbReference>
<dbReference type="InterPro" id="IPR000792">
    <property type="entry name" value="Tscrpt_reg_LuxR_C"/>
</dbReference>
<dbReference type="Gene3D" id="1.10.10.10">
    <property type="entry name" value="Winged helix-like DNA-binding domain superfamily/Winged helix DNA-binding domain"/>
    <property type="match status" value="1"/>
</dbReference>
<sequence length="254" mass="27396">MTAHPTLALLAAPDTAEAALRTGARAAVDRTADRGEAEALFHRALDASETARRRFDQARTRLLYGTWLRRARRRTDARAQLAAAAGTFRRLGAAPLLERTLAAQEQAGGRVPPPDPAPRDEPALTPRERHVARLAAEGLTDREFAAELLLSPRTVHRHVADILPKCGIAARAELARVDVDEGPGPKPQWSARRGPHPPGLTSTALEVGGSGHVSRKEPGHDLAPRTARSPRFAHGGRPDPVARRLRRVCRTGGP</sequence>
<feature type="domain" description="HTH luxR-type" evidence="5">
    <location>
        <begin position="117"/>
        <end position="182"/>
    </location>
</feature>
<keyword evidence="2" id="KW-0238">DNA-binding</keyword>
<keyword evidence="3" id="KW-0804">Transcription</keyword>
<evidence type="ECO:0000256" key="4">
    <source>
        <dbReference type="SAM" id="MobiDB-lite"/>
    </source>
</evidence>
<accession>A0A516RJC3</accession>
<name>A0A516RJC3_STRST</name>
<dbReference type="Pfam" id="PF00196">
    <property type="entry name" value="GerE"/>
    <property type="match status" value="1"/>
</dbReference>
<proteinExistence type="predicted"/>
<evidence type="ECO:0000259" key="5">
    <source>
        <dbReference type="PROSITE" id="PS50043"/>
    </source>
</evidence>
<dbReference type="GO" id="GO:0006355">
    <property type="term" value="P:regulation of DNA-templated transcription"/>
    <property type="evidence" value="ECO:0007669"/>
    <property type="project" value="InterPro"/>
</dbReference>
<dbReference type="SMART" id="SM00421">
    <property type="entry name" value="HTH_LUXR"/>
    <property type="match status" value="1"/>
</dbReference>
<dbReference type="PANTHER" id="PTHR44688:SF16">
    <property type="entry name" value="DNA-BINDING TRANSCRIPTIONAL ACTIVATOR DEVR_DOSR"/>
    <property type="match status" value="1"/>
</dbReference>
<feature type="region of interest" description="Disordered" evidence="4">
    <location>
        <begin position="179"/>
        <end position="254"/>
    </location>
</feature>
<evidence type="ECO:0000313" key="7">
    <source>
        <dbReference type="Proteomes" id="UP000316806"/>
    </source>
</evidence>
<organism evidence="6 7">
    <name type="scientific">Streptomyces spectabilis</name>
    <dbReference type="NCBI Taxonomy" id="68270"/>
    <lineage>
        <taxon>Bacteria</taxon>
        <taxon>Bacillati</taxon>
        <taxon>Actinomycetota</taxon>
        <taxon>Actinomycetes</taxon>
        <taxon>Kitasatosporales</taxon>
        <taxon>Streptomycetaceae</taxon>
        <taxon>Streptomyces</taxon>
    </lineage>
</organism>
<dbReference type="SUPFAM" id="SSF46894">
    <property type="entry name" value="C-terminal effector domain of the bipartite response regulators"/>
    <property type="match status" value="1"/>
</dbReference>
<evidence type="ECO:0000256" key="1">
    <source>
        <dbReference type="ARBA" id="ARBA00023015"/>
    </source>
</evidence>
<feature type="compositionally biased region" description="Basic and acidic residues" evidence="4">
    <location>
        <begin position="214"/>
        <end position="223"/>
    </location>
</feature>
<dbReference type="InterPro" id="IPR016032">
    <property type="entry name" value="Sig_transdc_resp-reg_C-effctor"/>
</dbReference>
<feature type="region of interest" description="Disordered" evidence="4">
    <location>
        <begin position="104"/>
        <end position="127"/>
    </location>
</feature>
<dbReference type="CDD" id="cd06170">
    <property type="entry name" value="LuxR_C_like"/>
    <property type="match status" value="1"/>
</dbReference>
<protein>
    <recommendedName>
        <fullName evidence="5">HTH luxR-type domain-containing protein</fullName>
    </recommendedName>
</protein>
<evidence type="ECO:0000313" key="6">
    <source>
        <dbReference type="EMBL" id="QDQ15766.1"/>
    </source>
</evidence>